<name>A0A1Y2F7J8_PROLT</name>
<dbReference type="AlphaFoldDB" id="A0A1Y2F7J8"/>
<dbReference type="GeneID" id="63789072"/>
<feature type="compositionally biased region" description="Polar residues" evidence="1">
    <location>
        <begin position="87"/>
        <end position="96"/>
    </location>
</feature>
<feature type="signal peptide" evidence="2">
    <location>
        <begin position="1"/>
        <end position="20"/>
    </location>
</feature>
<dbReference type="EMBL" id="MCFI01000014">
    <property type="protein sequence ID" value="ORY79868.1"/>
    <property type="molecule type" value="Genomic_DNA"/>
</dbReference>
<gene>
    <name evidence="3" type="ORF">BCR37DRAFT_76412</name>
</gene>
<evidence type="ECO:0000313" key="4">
    <source>
        <dbReference type="Proteomes" id="UP000193685"/>
    </source>
</evidence>
<accession>A0A1Y2F7J8</accession>
<feature type="chain" id="PRO_5012282394" description="Secreted protein" evidence="2">
    <location>
        <begin position="21"/>
        <end position="103"/>
    </location>
</feature>
<feature type="region of interest" description="Disordered" evidence="1">
    <location>
        <begin position="18"/>
        <end position="42"/>
    </location>
</feature>
<dbReference type="RefSeq" id="XP_040724002.1">
    <property type="nucleotide sequence ID" value="XM_040872473.1"/>
</dbReference>
<feature type="region of interest" description="Disordered" evidence="1">
    <location>
        <begin position="60"/>
        <end position="103"/>
    </location>
</feature>
<proteinExistence type="predicted"/>
<organism evidence="3 4">
    <name type="scientific">Protomyces lactucae-debilis</name>
    <dbReference type="NCBI Taxonomy" id="2754530"/>
    <lineage>
        <taxon>Eukaryota</taxon>
        <taxon>Fungi</taxon>
        <taxon>Dikarya</taxon>
        <taxon>Ascomycota</taxon>
        <taxon>Taphrinomycotina</taxon>
        <taxon>Taphrinomycetes</taxon>
        <taxon>Taphrinales</taxon>
        <taxon>Protomycetaceae</taxon>
        <taxon>Protomyces</taxon>
    </lineage>
</organism>
<dbReference type="Proteomes" id="UP000193685">
    <property type="component" value="Unassembled WGS sequence"/>
</dbReference>
<keyword evidence="2" id="KW-0732">Signal</keyword>
<sequence>MPWLALIVLHASEIWHRASAVSRNAGRKRDERSPPPTAKDSILFAHRKETHKLRIPLLKHQRTSETRETHHTSCRVQRQHRLRITGQHKQTGTQHPSLVRGPA</sequence>
<feature type="compositionally biased region" description="Basic and acidic residues" evidence="1">
    <location>
        <begin position="62"/>
        <end position="71"/>
    </location>
</feature>
<evidence type="ECO:0000256" key="2">
    <source>
        <dbReference type="SAM" id="SignalP"/>
    </source>
</evidence>
<protein>
    <recommendedName>
        <fullName evidence="5">Secreted protein</fullName>
    </recommendedName>
</protein>
<evidence type="ECO:0000256" key="1">
    <source>
        <dbReference type="SAM" id="MobiDB-lite"/>
    </source>
</evidence>
<comment type="caution">
    <text evidence="3">The sequence shown here is derived from an EMBL/GenBank/DDBJ whole genome shotgun (WGS) entry which is preliminary data.</text>
</comment>
<keyword evidence="4" id="KW-1185">Reference proteome</keyword>
<evidence type="ECO:0000313" key="3">
    <source>
        <dbReference type="EMBL" id="ORY79868.1"/>
    </source>
</evidence>
<reference evidence="3 4" key="1">
    <citation type="submission" date="2016-07" db="EMBL/GenBank/DDBJ databases">
        <title>Pervasive Adenine N6-methylation of Active Genes in Fungi.</title>
        <authorList>
            <consortium name="DOE Joint Genome Institute"/>
            <person name="Mondo S.J."/>
            <person name="Dannebaum R.O."/>
            <person name="Kuo R.C."/>
            <person name="Labutti K."/>
            <person name="Haridas S."/>
            <person name="Kuo A."/>
            <person name="Salamov A."/>
            <person name="Ahrendt S.R."/>
            <person name="Lipzen A."/>
            <person name="Sullivan W."/>
            <person name="Andreopoulos W.B."/>
            <person name="Clum A."/>
            <person name="Lindquist E."/>
            <person name="Daum C."/>
            <person name="Ramamoorthy G.K."/>
            <person name="Gryganskyi A."/>
            <person name="Culley D."/>
            <person name="Magnuson J.K."/>
            <person name="James T.Y."/>
            <person name="O'Malley M.A."/>
            <person name="Stajich J.E."/>
            <person name="Spatafora J.W."/>
            <person name="Visel A."/>
            <person name="Grigoriev I.V."/>
        </authorList>
    </citation>
    <scope>NUCLEOTIDE SEQUENCE [LARGE SCALE GENOMIC DNA]</scope>
    <source>
        <strain evidence="3 4">12-1054</strain>
    </source>
</reference>
<evidence type="ECO:0008006" key="5">
    <source>
        <dbReference type="Google" id="ProtNLM"/>
    </source>
</evidence>